<dbReference type="InterPro" id="IPR013249">
    <property type="entry name" value="RNA_pol_sigma70_r4_t2"/>
</dbReference>
<evidence type="ECO:0000259" key="6">
    <source>
        <dbReference type="Pfam" id="PF04542"/>
    </source>
</evidence>
<dbReference type="AlphaFoldDB" id="A0A917G2X7"/>
<evidence type="ECO:0000259" key="7">
    <source>
        <dbReference type="Pfam" id="PF08281"/>
    </source>
</evidence>
<comment type="caution">
    <text evidence="8">The sequence shown here is derived from an EMBL/GenBank/DDBJ whole genome shotgun (WGS) entry which is preliminary data.</text>
</comment>
<dbReference type="SUPFAM" id="SSF88659">
    <property type="entry name" value="Sigma3 and sigma4 domains of RNA polymerase sigma factors"/>
    <property type="match status" value="1"/>
</dbReference>
<evidence type="ECO:0000256" key="2">
    <source>
        <dbReference type="ARBA" id="ARBA00023015"/>
    </source>
</evidence>
<dbReference type="InterPro" id="IPR013325">
    <property type="entry name" value="RNA_pol_sigma_r2"/>
</dbReference>
<dbReference type="InterPro" id="IPR007627">
    <property type="entry name" value="RNA_pol_sigma70_r2"/>
</dbReference>
<dbReference type="PANTHER" id="PTHR43133">
    <property type="entry name" value="RNA POLYMERASE ECF-TYPE SIGMA FACTO"/>
    <property type="match status" value="1"/>
</dbReference>
<name>A0A917G2X7_9NOCA</name>
<dbReference type="GO" id="GO:0016987">
    <property type="term" value="F:sigma factor activity"/>
    <property type="evidence" value="ECO:0007669"/>
    <property type="project" value="UniProtKB-KW"/>
</dbReference>
<dbReference type="Gene3D" id="1.10.1740.10">
    <property type="match status" value="1"/>
</dbReference>
<proteinExistence type="inferred from homology"/>
<dbReference type="GO" id="GO:0006352">
    <property type="term" value="P:DNA-templated transcription initiation"/>
    <property type="evidence" value="ECO:0007669"/>
    <property type="project" value="InterPro"/>
</dbReference>
<evidence type="ECO:0000256" key="1">
    <source>
        <dbReference type="ARBA" id="ARBA00010641"/>
    </source>
</evidence>
<dbReference type="InterPro" id="IPR014284">
    <property type="entry name" value="RNA_pol_sigma-70_dom"/>
</dbReference>
<dbReference type="Gene3D" id="1.10.10.10">
    <property type="entry name" value="Winged helix-like DNA-binding domain superfamily/Winged helix DNA-binding domain"/>
    <property type="match status" value="1"/>
</dbReference>
<comment type="similarity">
    <text evidence="1">Belongs to the sigma-70 factor family. ECF subfamily.</text>
</comment>
<dbReference type="NCBIfam" id="TIGR02937">
    <property type="entry name" value="sigma70-ECF"/>
    <property type="match status" value="1"/>
</dbReference>
<sequence length="190" mass="21486">MTDDHADSADLPVSDRVLLDLSAAGDRTSFEQLVRRHGPSLTRYARRMLRDEGDVSEVVQDTFVVAWKQSSSFRGESTVRTWLFSICSRKIVDSRRVKRAQPMPDWLLEPAHVGRALDPHVFASNQEFVSALEKALAELPPRQRASWVLREIEGMTFPQIGVALSLSADGVRGHHLRARNALSLRMARWK</sequence>
<feature type="domain" description="RNA polymerase sigma-70 region 2" evidence="6">
    <location>
        <begin position="33"/>
        <end position="99"/>
    </location>
</feature>
<dbReference type="Pfam" id="PF08281">
    <property type="entry name" value="Sigma70_r4_2"/>
    <property type="match status" value="1"/>
</dbReference>
<dbReference type="SUPFAM" id="SSF88946">
    <property type="entry name" value="Sigma2 domain of RNA polymerase sigma factors"/>
    <property type="match status" value="1"/>
</dbReference>
<keyword evidence="9" id="KW-1185">Reference proteome</keyword>
<protein>
    <submittedName>
        <fullName evidence="8">RNA polymerase sigma factor</fullName>
    </submittedName>
</protein>
<evidence type="ECO:0000313" key="9">
    <source>
        <dbReference type="Proteomes" id="UP000654257"/>
    </source>
</evidence>
<dbReference type="InterPro" id="IPR036388">
    <property type="entry name" value="WH-like_DNA-bd_sf"/>
</dbReference>
<gene>
    <name evidence="8" type="ORF">GCM10007304_37480</name>
</gene>
<feature type="domain" description="RNA polymerase sigma factor 70 region 4 type 2" evidence="7">
    <location>
        <begin position="131"/>
        <end position="182"/>
    </location>
</feature>
<reference evidence="8" key="1">
    <citation type="journal article" date="2014" name="Int. J. Syst. Evol. Microbiol.">
        <title>Complete genome sequence of Corynebacterium casei LMG S-19264T (=DSM 44701T), isolated from a smear-ripened cheese.</title>
        <authorList>
            <consortium name="US DOE Joint Genome Institute (JGI-PGF)"/>
            <person name="Walter F."/>
            <person name="Albersmeier A."/>
            <person name="Kalinowski J."/>
            <person name="Ruckert C."/>
        </authorList>
    </citation>
    <scope>NUCLEOTIDE SEQUENCE</scope>
    <source>
        <strain evidence="8">CCM 7905</strain>
    </source>
</reference>
<keyword evidence="4" id="KW-0238">DNA-binding</keyword>
<dbReference type="PANTHER" id="PTHR43133:SF8">
    <property type="entry name" value="RNA POLYMERASE SIGMA FACTOR HI_1459-RELATED"/>
    <property type="match status" value="1"/>
</dbReference>
<evidence type="ECO:0000256" key="4">
    <source>
        <dbReference type="ARBA" id="ARBA00023125"/>
    </source>
</evidence>
<dbReference type="Proteomes" id="UP000654257">
    <property type="component" value="Unassembled WGS sequence"/>
</dbReference>
<dbReference type="InterPro" id="IPR039425">
    <property type="entry name" value="RNA_pol_sigma-70-like"/>
</dbReference>
<dbReference type="Pfam" id="PF04542">
    <property type="entry name" value="Sigma70_r2"/>
    <property type="match status" value="1"/>
</dbReference>
<reference evidence="8" key="2">
    <citation type="submission" date="2020-09" db="EMBL/GenBank/DDBJ databases">
        <authorList>
            <person name="Sun Q."/>
            <person name="Sedlacek I."/>
        </authorList>
    </citation>
    <scope>NUCLEOTIDE SEQUENCE</scope>
    <source>
        <strain evidence="8">CCM 7905</strain>
    </source>
</reference>
<evidence type="ECO:0000256" key="3">
    <source>
        <dbReference type="ARBA" id="ARBA00023082"/>
    </source>
</evidence>
<dbReference type="EMBL" id="BMCU01000004">
    <property type="protein sequence ID" value="GGG20094.1"/>
    <property type="molecule type" value="Genomic_DNA"/>
</dbReference>
<evidence type="ECO:0000313" key="8">
    <source>
        <dbReference type="EMBL" id="GGG20094.1"/>
    </source>
</evidence>
<accession>A0A917G2X7</accession>
<keyword evidence="3" id="KW-0731">Sigma factor</keyword>
<dbReference type="GO" id="GO:0003677">
    <property type="term" value="F:DNA binding"/>
    <property type="evidence" value="ECO:0007669"/>
    <property type="project" value="UniProtKB-KW"/>
</dbReference>
<keyword evidence="2" id="KW-0805">Transcription regulation</keyword>
<dbReference type="RefSeq" id="WP_188546411.1">
    <property type="nucleotide sequence ID" value="NZ_BMCU01000004.1"/>
</dbReference>
<organism evidence="8 9">
    <name type="scientific">Rhodococcoides trifolii</name>
    <dbReference type="NCBI Taxonomy" id="908250"/>
    <lineage>
        <taxon>Bacteria</taxon>
        <taxon>Bacillati</taxon>
        <taxon>Actinomycetota</taxon>
        <taxon>Actinomycetes</taxon>
        <taxon>Mycobacteriales</taxon>
        <taxon>Nocardiaceae</taxon>
        <taxon>Rhodococcoides</taxon>
    </lineage>
</organism>
<dbReference type="InterPro" id="IPR013324">
    <property type="entry name" value="RNA_pol_sigma_r3/r4-like"/>
</dbReference>
<evidence type="ECO:0000256" key="5">
    <source>
        <dbReference type="ARBA" id="ARBA00023163"/>
    </source>
</evidence>
<keyword evidence="5" id="KW-0804">Transcription</keyword>